<feature type="region of interest" description="Disordered" evidence="11">
    <location>
        <begin position="206"/>
        <end position="225"/>
    </location>
</feature>
<keyword evidence="4" id="KW-0349">Heme</keyword>
<keyword evidence="3" id="KW-0813">Transport</keyword>
<feature type="compositionally biased region" description="Polar residues" evidence="11">
    <location>
        <begin position="206"/>
        <end position="219"/>
    </location>
</feature>
<evidence type="ECO:0000256" key="2">
    <source>
        <dbReference type="ARBA" id="ARBA00004141"/>
    </source>
</evidence>
<dbReference type="GO" id="GO:0020037">
    <property type="term" value="F:heme binding"/>
    <property type="evidence" value="ECO:0007669"/>
    <property type="project" value="TreeGrafter"/>
</dbReference>
<evidence type="ECO:0000256" key="3">
    <source>
        <dbReference type="ARBA" id="ARBA00022448"/>
    </source>
</evidence>
<feature type="transmembrane region" description="Helical" evidence="12">
    <location>
        <begin position="31"/>
        <end position="55"/>
    </location>
</feature>
<feature type="domain" description="Cytochrome b561" evidence="13">
    <location>
        <begin position="1"/>
        <end position="196"/>
    </location>
</feature>
<keyword evidence="8 12" id="KW-1133">Transmembrane helix</keyword>
<name>A0A8J5H567_ZINOF</name>
<keyword evidence="9" id="KW-0408">Iron</keyword>
<dbReference type="Gene3D" id="1.20.120.1770">
    <property type="match status" value="1"/>
</dbReference>
<dbReference type="PANTHER" id="PTHR15422">
    <property type="entry name" value="OS05G0565100 PROTEIN"/>
    <property type="match status" value="1"/>
</dbReference>
<evidence type="ECO:0000256" key="6">
    <source>
        <dbReference type="ARBA" id="ARBA00022723"/>
    </source>
</evidence>
<evidence type="ECO:0000313" key="15">
    <source>
        <dbReference type="Proteomes" id="UP000734854"/>
    </source>
</evidence>
<dbReference type="Proteomes" id="UP000734854">
    <property type="component" value="Unassembled WGS sequence"/>
</dbReference>
<dbReference type="InterPro" id="IPR045150">
    <property type="entry name" value="CYB561D1/2"/>
</dbReference>
<evidence type="ECO:0000256" key="9">
    <source>
        <dbReference type="ARBA" id="ARBA00023004"/>
    </source>
</evidence>
<feature type="transmembrane region" description="Helical" evidence="12">
    <location>
        <begin position="104"/>
        <end position="122"/>
    </location>
</feature>
<evidence type="ECO:0000256" key="8">
    <source>
        <dbReference type="ARBA" id="ARBA00022989"/>
    </source>
</evidence>
<reference evidence="14 15" key="1">
    <citation type="submission" date="2020-08" db="EMBL/GenBank/DDBJ databases">
        <title>Plant Genome Project.</title>
        <authorList>
            <person name="Zhang R.-G."/>
        </authorList>
    </citation>
    <scope>NUCLEOTIDE SEQUENCE [LARGE SCALE GENOMIC DNA]</scope>
    <source>
        <tissue evidence="14">Rhizome</tissue>
    </source>
</reference>
<keyword evidence="6" id="KW-0479">Metal-binding</keyword>
<dbReference type="CDD" id="cd08760">
    <property type="entry name" value="Cyt_b561_FRRS1_like"/>
    <property type="match status" value="1"/>
</dbReference>
<organism evidence="14 15">
    <name type="scientific">Zingiber officinale</name>
    <name type="common">Ginger</name>
    <name type="synonym">Amomum zingiber</name>
    <dbReference type="NCBI Taxonomy" id="94328"/>
    <lineage>
        <taxon>Eukaryota</taxon>
        <taxon>Viridiplantae</taxon>
        <taxon>Streptophyta</taxon>
        <taxon>Embryophyta</taxon>
        <taxon>Tracheophyta</taxon>
        <taxon>Spermatophyta</taxon>
        <taxon>Magnoliopsida</taxon>
        <taxon>Liliopsida</taxon>
        <taxon>Zingiberales</taxon>
        <taxon>Zingiberaceae</taxon>
        <taxon>Zingiber</taxon>
    </lineage>
</organism>
<evidence type="ECO:0000256" key="11">
    <source>
        <dbReference type="SAM" id="MobiDB-lite"/>
    </source>
</evidence>
<feature type="transmembrane region" description="Helical" evidence="12">
    <location>
        <begin position="168"/>
        <end position="188"/>
    </location>
</feature>
<dbReference type="GO" id="GO:0016020">
    <property type="term" value="C:membrane"/>
    <property type="evidence" value="ECO:0007669"/>
    <property type="project" value="UniProtKB-SubCell"/>
</dbReference>
<keyword evidence="5 12" id="KW-0812">Transmembrane</keyword>
<evidence type="ECO:0000313" key="14">
    <source>
        <dbReference type="EMBL" id="KAG6520524.1"/>
    </source>
</evidence>
<gene>
    <name evidence="14" type="ORF">ZIOFF_017581</name>
</gene>
<evidence type="ECO:0000256" key="4">
    <source>
        <dbReference type="ARBA" id="ARBA00022617"/>
    </source>
</evidence>
<comment type="cofactor">
    <cofactor evidence="1">
        <name>heme b</name>
        <dbReference type="ChEBI" id="CHEBI:60344"/>
    </cofactor>
</comment>
<evidence type="ECO:0000256" key="12">
    <source>
        <dbReference type="SAM" id="Phobius"/>
    </source>
</evidence>
<dbReference type="GO" id="GO:0140575">
    <property type="term" value="F:transmembrane monodehydroascorbate reductase activity"/>
    <property type="evidence" value="ECO:0007669"/>
    <property type="project" value="InterPro"/>
</dbReference>
<feature type="transmembrane region" description="Helical" evidence="12">
    <location>
        <begin position="134"/>
        <end position="156"/>
    </location>
</feature>
<dbReference type="PROSITE" id="PS50939">
    <property type="entry name" value="CYTOCHROME_B561"/>
    <property type="match status" value="1"/>
</dbReference>
<dbReference type="Pfam" id="PF03188">
    <property type="entry name" value="Cytochrom_B561"/>
    <property type="match status" value="1"/>
</dbReference>
<comment type="subcellular location">
    <subcellularLocation>
        <location evidence="2">Membrane</location>
        <topology evidence="2">Multi-pass membrane protein</topology>
    </subcellularLocation>
</comment>
<evidence type="ECO:0000256" key="7">
    <source>
        <dbReference type="ARBA" id="ARBA00022982"/>
    </source>
</evidence>
<dbReference type="InterPro" id="IPR006593">
    <property type="entry name" value="Cyt_b561/ferric_Rdtase_TM"/>
</dbReference>
<evidence type="ECO:0000256" key="10">
    <source>
        <dbReference type="ARBA" id="ARBA00023136"/>
    </source>
</evidence>
<dbReference type="PANTHER" id="PTHR15422:SF24">
    <property type="entry name" value="DOMON RELATED DOMAIN-CONTAINING PROTEIN"/>
    <property type="match status" value="1"/>
</dbReference>
<dbReference type="GO" id="GO:0046872">
    <property type="term" value="F:metal ion binding"/>
    <property type="evidence" value="ECO:0007669"/>
    <property type="project" value="UniProtKB-KW"/>
</dbReference>
<feature type="transmembrane region" description="Helical" evidence="12">
    <location>
        <begin position="67"/>
        <end position="92"/>
    </location>
</feature>
<dbReference type="SMART" id="SM00665">
    <property type="entry name" value="B561"/>
    <property type="match status" value="1"/>
</dbReference>
<proteinExistence type="predicted"/>
<evidence type="ECO:0000256" key="1">
    <source>
        <dbReference type="ARBA" id="ARBA00001970"/>
    </source>
</evidence>
<dbReference type="EMBL" id="JACMSC010000005">
    <property type="protein sequence ID" value="KAG6520524.1"/>
    <property type="molecule type" value="Genomic_DNA"/>
</dbReference>
<evidence type="ECO:0000259" key="13">
    <source>
        <dbReference type="PROSITE" id="PS50939"/>
    </source>
</evidence>
<keyword evidence="7" id="KW-0249">Electron transport</keyword>
<sequence length="225" mass="25645">MHVGCQLQHWKRVKSGAFILGLLTPELSIHITIHGFLLWTSVGFLMPLGVVIIRMTEGVKSIRMVKVLFYTHVTVQILALLLATVAAVLSLINFENSFNNTHQKIGLVLYGLIWIQPLIAFVRPRRGIRFRSLWYLMHWLLGTGVCVMGIANIFIGLHTFHERTSISVSLWAALFTAEVSFMAFLYLLQHRWQYMMRQGVTQDEQIAPTSHASPTSNQKEMLVMP</sequence>
<keyword evidence="15" id="KW-1185">Reference proteome</keyword>
<protein>
    <recommendedName>
        <fullName evidence="13">Cytochrome b561 domain-containing protein</fullName>
    </recommendedName>
</protein>
<evidence type="ECO:0000256" key="5">
    <source>
        <dbReference type="ARBA" id="ARBA00022692"/>
    </source>
</evidence>
<comment type="caution">
    <text evidence="14">The sequence shown here is derived from an EMBL/GenBank/DDBJ whole genome shotgun (WGS) entry which is preliminary data.</text>
</comment>
<dbReference type="AlphaFoldDB" id="A0A8J5H567"/>
<keyword evidence="10 12" id="KW-0472">Membrane</keyword>
<accession>A0A8J5H567</accession>